<dbReference type="EMBL" id="JANAWD010000788">
    <property type="protein sequence ID" value="KAJ3475853.1"/>
    <property type="molecule type" value="Genomic_DNA"/>
</dbReference>
<gene>
    <name evidence="6" type="ORF">NLI96_g11558</name>
</gene>
<dbReference type="Proteomes" id="UP001212997">
    <property type="component" value="Unassembled WGS sequence"/>
</dbReference>
<evidence type="ECO:0000256" key="4">
    <source>
        <dbReference type="ARBA" id="ARBA00070796"/>
    </source>
</evidence>
<keyword evidence="7" id="KW-1185">Reference proteome</keyword>
<accession>A0AAD5URL7</accession>
<evidence type="ECO:0000313" key="6">
    <source>
        <dbReference type="EMBL" id="KAJ3475853.1"/>
    </source>
</evidence>
<dbReference type="InterPro" id="IPR036291">
    <property type="entry name" value="NAD(P)-bd_dom_sf"/>
</dbReference>
<dbReference type="AlphaFoldDB" id="A0AAD5URL7"/>
<dbReference type="InterPro" id="IPR020843">
    <property type="entry name" value="ER"/>
</dbReference>
<dbReference type="InterPro" id="IPR013149">
    <property type="entry name" value="ADH-like_C"/>
</dbReference>
<dbReference type="SUPFAM" id="SSF50129">
    <property type="entry name" value="GroES-like"/>
    <property type="match status" value="1"/>
</dbReference>
<evidence type="ECO:0000313" key="7">
    <source>
        <dbReference type="Proteomes" id="UP001212997"/>
    </source>
</evidence>
<dbReference type="Gene3D" id="3.40.50.720">
    <property type="entry name" value="NAD(P)-binding Rossmann-like Domain"/>
    <property type="match status" value="1"/>
</dbReference>
<keyword evidence="1" id="KW-0521">NADP</keyword>
<comment type="caution">
    <text evidence="6">The sequence shown here is derived from an EMBL/GenBank/DDBJ whole genome shotgun (WGS) entry which is preliminary data.</text>
</comment>
<dbReference type="PANTHER" id="PTHR48106">
    <property type="entry name" value="QUINONE OXIDOREDUCTASE PIG3-RELATED"/>
    <property type="match status" value="1"/>
</dbReference>
<name>A0AAD5URL7_9APHY</name>
<dbReference type="GO" id="GO:0003960">
    <property type="term" value="F:quinone reductase (NADPH) activity"/>
    <property type="evidence" value="ECO:0007669"/>
    <property type="project" value="InterPro"/>
</dbReference>
<keyword evidence="2" id="KW-0560">Oxidoreductase</keyword>
<evidence type="ECO:0000256" key="1">
    <source>
        <dbReference type="ARBA" id="ARBA00022857"/>
    </source>
</evidence>
<dbReference type="InterPro" id="IPR047618">
    <property type="entry name" value="QOR-like"/>
</dbReference>
<dbReference type="SMART" id="SM00829">
    <property type="entry name" value="PKS_ER"/>
    <property type="match status" value="1"/>
</dbReference>
<reference evidence="6" key="1">
    <citation type="submission" date="2022-07" db="EMBL/GenBank/DDBJ databases">
        <title>Genome Sequence of Physisporinus lineatus.</title>
        <authorList>
            <person name="Buettner E."/>
        </authorList>
    </citation>
    <scope>NUCLEOTIDE SEQUENCE</scope>
    <source>
        <strain evidence="6">VT162</strain>
    </source>
</reference>
<dbReference type="PANTHER" id="PTHR48106:SF13">
    <property type="entry name" value="QUINONE OXIDOREDUCTASE-RELATED"/>
    <property type="match status" value="1"/>
</dbReference>
<dbReference type="InterPro" id="IPR011032">
    <property type="entry name" value="GroES-like_sf"/>
</dbReference>
<sequence length="370" mass="39881">MSFPSTMQALSFSKHGGPEVMEKITVPFPTQQPGNVIMKVRPLPHTSPFTVYECYRIIRPVPGNGSRGQPSILNLDVSRKGLYPIKGFPQLSGMEASGTIVALPTDETLLNDGQYKLRGLKLGSRVVVYTLGVHAEYASVPWAKVFPVPDSVSLETAAAALLQGLTAITLMTESHNVQKGESVLVHTVAGGLGLLFTQIAKSRGATVIGTTSTEAKSELARSYGADHVILYPKENTVDRVLEITKGEGVHSVFDGVGKDTFMENFKLVRRKGTLVNVGNASGAVEPIAPLKLVDKNLKLVRPSMANYIVTPEESQHYGQELMKLLETNKLKVEIAGTYPFTTEGVRQAQTDLTTPGGKVAGKLLIKIADE</sequence>
<dbReference type="Gene3D" id="3.90.180.10">
    <property type="entry name" value="Medium-chain alcohol dehydrogenases, catalytic domain"/>
    <property type="match status" value="1"/>
</dbReference>
<dbReference type="Pfam" id="PF00107">
    <property type="entry name" value="ADH_zinc_N"/>
    <property type="match status" value="1"/>
</dbReference>
<dbReference type="GO" id="GO:0035925">
    <property type="term" value="F:mRNA 3'-UTR AU-rich region binding"/>
    <property type="evidence" value="ECO:0007669"/>
    <property type="project" value="TreeGrafter"/>
</dbReference>
<dbReference type="GO" id="GO:0005829">
    <property type="term" value="C:cytosol"/>
    <property type="evidence" value="ECO:0007669"/>
    <property type="project" value="TreeGrafter"/>
</dbReference>
<dbReference type="GO" id="GO:0070402">
    <property type="term" value="F:NADPH binding"/>
    <property type="evidence" value="ECO:0007669"/>
    <property type="project" value="TreeGrafter"/>
</dbReference>
<dbReference type="FunFam" id="3.40.50.720:FF:000053">
    <property type="entry name" value="Quinone oxidoreductase 1"/>
    <property type="match status" value="1"/>
</dbReference>
<organism evidence="6 7">
    <name type="scientific">Meripilus lineatus</name>
    <dbReference type="NCBI Taxonomy" id="2056292"/>
    <lineage>
        <taxon>Eukaryota</taxon>
        <taxon>Fungi</taxon>
        <taxon>Dikarya</taxon>
        <taxon>Basidiomycota</taxon>
        <taxon>Agaricomycotina</taxon>
        <taxon>Agaricomycetes</taxon>
        <taxon>Polyporales</taxon>
        <taxon>Meripilaceae</taxon>
        <taxon>Meripilus</taxon>
    </lineage>
</organism>
<dbReference type="SUPFAM" id="SSF51735">
    <property type="entry name" value="NAD(P)-binding Rossmann-fold domains"/>
    <property type="match status" value="1"/>
</dbReference>
<dbReference type="CDD" id="cd05286">
    <property type="entry name" value="QOR2"/>
    <property type="match status" value="1"/>
</dbReference>
<evidence type="ECO:0000259" key="5">
    <source>
        <dbReference type="SMART" id="SM00829"/>
    </source>
</evidence>
<evidence type="ECO:0000256" key="3">
    <source>
        <dbReference type="ARBA" id="ARBA00043088"/>
    </source>
</evidence>
<protein>
    <recommendedName>
        <fullName evidence="4">Probable quinone oxidoreductase</fullName>
    </recommendedName>
    <alternativeName>
        <fullName evidence="3">NADPH:quinone reductase</fullName>
    </alternativeName>
</protein>
<proteinExistence type="predicted"/>
<evidence type="ECO:0000256" key="2">
    <source>
        <dbReference type="ARBA" id="ARBA00023002"/>
    </source>
</evidence>
<feature type="domain" description="Enoyl reductase (ER)" evidence="5">
    <location>
        <begin position="16"/>
        <end position="365"/>
    </location>
</feature>